<protein>
    <submittedName>
        <fullName evidence="4">Sensory transducer protein YfmS</fullName>
    </submittedName>
</protein>
<accession>A0ABM9W4Z7</accession>
<dbReference type="SMART" id="SM00283">
    <property type="entry name" value="MA"/>
    <property type="match status" value="1"/>
</dbReference>
<comment type="caution">
    <text evidence="4">The sequence shown here is derived from an EMBL/GenBank/DDBJ whole genome shotgun (WGS) entry which is preliminary data.</text>
</comment>
<name>A0ABM9W4Z7_9FIRM</name>
<reference evidence="4 5" key="1">
    <citation type="submission" date="2016-01" db="EMBL/GenBank/DDBJ databases">
        <authorList>
            <person name="Brown R."/>
        </authorList>
    </citation>
    <scope>NUCLEOTIDE SEQUENCE [LARGE SCALE GENOMIC DNA]</scope>
    <source>
        <strain evidence="4">Sporomusa sphaeroides DSM 2875</strain>
    </source>
</reference>
<dbReference type="EMBL" id="FCOW01000007">
    <property type="protein sequence ID" value="CVK18995.1"/>
    <property type="molecule type" value="Genomic_DNA"/>
</dbReference>
<dbReference type="Pfam" id="PF00015">
    <property type="entry name" value="MCPsignal"/>
    <property type="match status" value="1"/>
</dbReference>
<dbReference type="Gene3D" id="1.10.287.950">
    <property type="entry name" value="Methyl-accepting chemotaxis protein"/>
    <property type="match status" value="1"/>
</dbReference>
<evidence type="ECO:0000313" key="5">
    <source>
        <dbReference type="Proteomes" id="UP000245702"/>
    </source>
</evidence>
<feature type="domain" description="Methyl-accepting transducer" evidence="3">
    <location>
        <begin position="99"/>
        <end position="277"/>
    </location>
</feature>
<organism evidence="4 5">
    <name type="scientific">Sporomusa sphaeroides DSM 2875</name>
    <dbReference type="NCBI Taxonomy" id="1337886"/>
    <lineage>
        <taxon>Bacteria</taxon>
        <taxon>Bacillati</taxon>
        <taxon>Bacillota</taxon>
        <taxon>Negativicutes</taxon>
        <taxon>Selenomonadales</taxon>
        <taxon>Sporomusaceae</taxon>
        <taxon>Sporomusa</taxon>
    </lineage>
</organism>
<evidence type="ECO:0000256" key="1">
    <source>
        <dbReference type="ARBA" id="ARBA00023224"/>
    </source>
</evidence>
<dbReference type="PROSITE" id="PS50111">
    <property type="entry name" value="CHEMOTAXIS_TRANSDUC_2"/>
    <property type="match status" value="1"/>
</dbReference>
<dbReference type="PANTHER" id="PTHR32089:SF112">
    <property type="entry name" value="LYSOZYME-LIKE PROTEIN-RELATED"/>
    <property type="match status" value="1"/>
</dbReference>
<proteinExistence type="predicted"/>
<keyword evidence="1 2" id="KW-0807">Transducer</keyword>
<evidence type="ECO:0000313" key="4">
    <source>
        <dbReference type="EMBL" id="CVK18995.1"/>
    </source>
</evidence>
<gene>
    <name evidence="4" type="primary">yfmS_3</name>
    <name evidence="4" type="ORF">SSPH_01639</name>
</gene>
<dbReference type="Proteomes" id="UP000245702">
    <property type="component" value="Unassembled WGS sequence"/>
</dbReference>
<evidence type="ECO:0000259" key="3">
    <source>
        <dbReference type="PROSITE" id="PS50111"/>
    </source>
</evidence>
<dbReference type="SUPFAM" id="SSF58104">
    <property type="entry name" value="Methyl-accepting chemotaxis protein (MCP) signaling domain"/>
    <property type="match status" value="1"/>
</dbReference>
<dbReference type="InterPro" id="IPR004089">
    <property type="entry name" value="MCPsignal_dom"/>
</dbReference>
<evidence type="ECO:0000256" key="2">
    <source>
        <dbReference type="PROSITE-ProRule" id="PRU00284"/>
    </source>
</evidence>
<sequence>MEVSIIEQFIKLTPYLADLATGDIGISLTSKDRYLFYQPGKTLDLQVEVGSELKPGSAVYRAVHERRRVMIKGDKALFGQPYIAIAVPLFNDNHEVIGAACFQETVVRQESLKEMAAQLATAISVLATTTQNISAQTQELSAVSQTLTKVSLESAARTNESDQVLRLIHNIAAQTNLLGLNAAIEAARVGEQGRGFGVVAEEIRKLAAGSADSIKKIDTIIKTIQTDSHNSNSQIEQMHQVLLQVAEATTSIASTAQQLSSMAQQLDNIADSLFLDK</sequence>
<dbReference type="RefSeq" id="WP_075752297.1">
    <property type="nucleotide sequence ID" value="NZ_CP146991.1"/>
</dbReference>
<keyword evidence="5" id="KW-1185">Reference proteome</keyword>
<dbReference type="PANTHER" id="PTHR32089">
    <property type="entry name" value="METHYL-ACCEPTING CHEMOTAXIS PROTEIN MCPB"/>
    <property type="match status" value="1"/>
</dbReference>